<dbReference type="Proteomes" id="UP000053342">
    <property type="component" value="Unassembled WGS sequence"/>
</dbReference>
<feature type="compositionally biased region" description="Low complexity" evidence="5">
    <location>
        <begin position="378"/>
        <end position="389"/>
    </location>
</feature>
<feature type="region of interest" description="Disordered" evidence="5">
    <location>
        <begin position="186"/>
        <end position="278"/>
    </location>
</feature>
<keyword evidence="8" id="KW-1185">Reference proteome</keyword>
<evidence type="ECO:0000256" key="4">
    <source>
        <dbReference type="PROSITE-ProRule" id="PRU00146"/>
    </source>
</evidence>
<feature type="compositionally biased region" description="Polar residues" evidence="5">
    <location>
        <begin position="358"/>
        <end position="377"/>
    </location>
</feature>
<evidence type="ECO:0000256" key="5">
    <source>
        <dbReference type="SAM" id="MobiDB-lite"/>
    </source>
</evidence>
<dbReference type="InterPro" id="IPR013083">
    <property type="entry name" value="Znf_RING/FYVE/PHD"/>
</dbReference>
<accession>A0A0D2C2G6</accession>
<keyword evidence="2 4" id="KW-0863">Zinc-finger</keyword>
<evidence type="ECO:0000313" key="8">
    <source>
        <dbReference type="Proteomes" id="UP000053342"/>
    </source>
</evidence>
<feature type="domain" description="PHD-type" evidence="6">
    <location>
        <begin position="491"/>
        <end position="541"/>
    </location>
</feature>
<evidence type="ECO:0000256" key="3">
    <source>
        <dbReference type="ARBA" id="ARBA00022833"/>
    </source>
</evidence>
<dbReference type="InterPro" id="IPR001965">
    <property type="entry name" value="Znf_PHD"/>
</dbReference>
<dbReference type="PROSITE" id="PS50016">
    <property type="entry name" value="ZF_PHD_2"/>
    <property type="match status" value="1"/>
</dbReference>
<feature type="region of interest" description="Disordered" evidence="5">
    <location>
        <begin position="348"/>
        <end position="406"/>
    </location>
</feature>
<evidence type="ECO:0000313" key="7">
    <source>
        <dbReference type="EMBL" id="KIW43937.1"/>
    </source>
</evidence>
<keyword evidence="1" id="KW-0479">Metal-binding</keyword>
<dbReference type="RefSeq" id="XP_016264153.1">
    <property type="nucleotide sequence ID" value="XM_016405947.1"/>
</dbReference>
<dbReference type="InterPro" id="IPR019787">
    <property type="entry name" value="Znf_PHD-finger"/>
</dbReference>
<dbReference type="OrthoDB" id="436852at2759"/>
<dbReference type="GeneID" id="27357058"/>
<keyword evidence="3" id="KW-0862">Zinc</keyword>
<dbReference type="Gene3D" id="3.30.40.10">
    <property type="entry name" value="Zinc/RING finger domain, C3HC4 (zinc finger)"/>
    <property type="match status" value="1"/>
</dbReference>
<dbReference type="PROSITE" id="PS01359">
    <property type="entry name" value="ZF_PHD_1"/>
    <property type="match status" value="1"/>
</dbReference>
<dbReference type="HOGENOM" id="CLU_020023_1_0_1"/>
<dbReference type="STRING" id="215243.A0A0D2C2G6"/>
<proteinExistence type="predicted"/>
<dbReference type="VEuPathDB" id="FungiDB:PV06_04984"/>
<sequence length="570" mass="62877">MMGSNQRPLMGPPETPSRVMQQSPSLFPSLQVSPEMYAHQFSGPATAPAYPNQRLFWDPASIGFDESSLPQQYQDHFQFSPVTMSTSFASSSTVVPSYTPQPSFPISEDQPYDLPMLQRSSSYSHFGASAYPAPFTTSPRVLPPQVENPSMFLSSPARRFGAADQMHNRFAHNPVPERPAYAHQLEESRREQELKRMRRSDVKQPSITRSVMEALKRPVSPRKESRPGLKRSLTHTGVRGDRSLKLQPSSTFVGRRSPAPPDPMKQHRPGRSSPLKQVADPIPRTLTASQIAKRASMSLAIDENGVAKTIVSDRNSGMDPDMLSESEAESFDETDFHMLRSQSNSFAFPESGDAYDQGNRSYSHTKTDSRSTVASTNSAKQSSWHSSASNTRSSDGGQHARRKRPLPGTAEMDILMEDRPPGNAQHALRAIIEDRSRSMSSQGLNAMAQLHSSPPLHQSHYGAYGASPTTVTDPELATPSTDRDSLASNMSTRCVCNSSVLDGSVPMVQCDSCYKWLHTTCVGIDGWRIPQVYMCAFCVQTPIRQGQSSLRPSAAFQMASPLAHKSKRTR</sequence>
<evidence type="ECO:0000259" key="6">
    <source>
        <dbReference type="PROSITE" id="PS50016"/>
    </source>
</evidence>
<dbReference type="GO" id="GO:0008270">
    <property type="term" value="F:zinc ion binding"/>
    <property type="evidence" value="ECO:0007669"/>
    <property type="project" value="UniProtKB-KW"/>
</dbReference>
<dbReference type="Pfam" id="PF20826">
    <property type="entry name" value="PHD_5"/>
    <property type="match status" value="1"/>
</dbReference>
<evidence type="ECO:0000256" key="2">
    <source>
        <dbReference type="ARBA" id="ARBA00022771"/>
    </source>
</evidence>
<dbReference type="SMART" id="SM00249">
    <property type="entry name" value="PHD"/>
    <property type="match status" value="1"/>
</dbReference>
<name>A0A0D2C2G6_9EURO</name>
<organism evidence="7 8">
    <name type="scientific">Exophiala oligosperma</name>
    <dbReference type="NCBI Taxonomy" id="215243"/>
    <lineage>
        <taxon>Eukaryota</taxon>
        <taxon>Fungi</taxon>
        <taxon>Dikarya</taxon>
        <taxon>Ascomycota</taxon>
        <taxon>Pezizomycotina</taxon>
        <taxon>Eurotiomycetes</taxon>
        <taxon>Chaetothyriomycetidae</taxon>
        <taxon>Chaetothyriales</taxon>
        <taxon>Herpotrichiellaceae</taxon>
        <taxon>Exophiala</taxon>
    </lineage>
</organism>
<dbReference type="AlphaFoldDB" id="A0A0D2C2G6"/>
<reference evidence="7 8" key="1">
    <citation type="submission" date="2015-01" db="EMBL/GenBank/DDBJ databases">
        <title>The Genome Sequence of Exophiala oligosperma CBS72588.</title>
        <authorList>
            <consortium name="The Broad Institute Genomics Platform"/>
            <person name="Cuomo C."/>
            <person name="de Hoog S."/>
            <person name="Gorbushina A."/>
            <person name="Stielow B."/>
            <person name="Teixiera M."/>
            <person name="Abouelleil A."/>
            <person name="Chapman S.B."/>
            <person name="Priest M."/>
            <person name="Young S.K."/>
            <person name="Wortman J."/>
            <person name="Nusbaum C."/>
            <person name="Birren B."/>
        </authorList>
    </citation>
    <scope>NUCLEOTIDE SEQUENCE [LARGE SCALE GENOMIC DNA]</scope>
    <source>
        <strain evidence="7 8">CBS 72588</strain>
    </source>
</reference>
<feature type="region of interest" description="Disordered" evidence="5">
    <location>
        <begin position="1"/>
        <end position="25"/>
    </location>
</feature>
<feature type="compositionally biased region" description="Basic and acidic residues" evidence="5">
    <location>
        <begin position="186"/>
        <end position="202"/>
    </location>
</feature>
<evidence type="ECO:0000256" key="1">
    <source>
        <dbReference type="ARBA" id="ARBA00022723"/>
    </source>
</evidence>
<dbReference type="SUPFAM" id="SSF57903">
    <property type="entry name" value="FYVE/PHD zinc finger"/>
    <property type="match status" value="1"/>
</dbReference>
<dbReference type="InterPro" id="IPR019786">
    <property type="entry name" value="Zinc_finger_PHD-type_CS"/>
</dbReference>
<dbReference type="RefSeq" id="XP_016264154.1">
    <property type="nucleotide sequence ID" value="XM_016405948.1"/>
</dbReference>
<dbReference type="EMBL" id="KN847335">
    <property type="protein sequence ID" value="KIW43937.1"/>
    <property type="molecule type" value="Genomic_DNA"/>
</dbReference>
<dbReference type="EMBL" id="KN847335">
    <property type="protein sequence ID" value="KIW43938.1"/>
    <property type="molecule type" value="Genomic_DNA"/>
</dbReference>
<gene>
    <name evidence="7" type="ORF">PV06_04984</name>
</gene>
<dbReference type="InterPro" id="IPR011011">
    <property type="entry name" value="Znf_FYVE_PHD"/>
</dbReference>
<protein>
    <recommendedName>
        <fullName evidence="6">PHD-type domain-containing protein</fullName>
    </recommendedName>
</protein>